<evidence type="ECO:0000313" key="3">
    <source>
        <dbReference type="Proteomes" id="UP000292564"/>
    </source>
</evidence>
<keyword evidence="3" id="KW-1185">Reference proteome</keyword>
<gene>
    <name evidence="2" type="ORF">EV385_6607</name>
</gene>
<reference evidence="2 3" key="1">
    <citation type="submission" date="2019-02" db="EMBL/GenBank/DDBJ databases">
        <title>Sequencing the genomes of 1000 actinobacteria strains.</title>
        <authorList>
            <person name="Klenk H.-P."/>
        </authorList>
    </citation>
    <scope>NUCLEOTIDE SEQUENCE [LARGE SCALE GENOMIC DNA]</scope>
    <source>
        <strain evidence="2 3">DSM 45162</strain>
    </source>
</reference>
<dbReference type="EMBL" id="SHKY01000002">
    <property type="protein sequence ID" value="RZU46533.1"/>
    <property type="molecule type" value="Genomic_DNA"/>
</dbReference>
<dbReference type="RefSeq" id="WP_130513741.1">
    <property type="nucleotide sequence ID" value="NZ_SHKY01000002.1"/>
</dbReference>
<evidence type="ECO:0000259" key="1">
    <source>
        <dbReference type="Pfam" id="PF21806"/>
    </source>
</evidence>
<name>A0A4Q7Z9J8_9ACTN</name>
<comment type="caution">
    <text evidence="2">The sequence shown here is derived from an EMBL/GenBank/DDBJ whole genome shotgun (WGS) entry which is preliminary data.</text>
</comment>
<accession>A0A4Q7Z9J8</accession>
<evidence type="ECO:0000313" key="2">
    <source>
        <dbReference type="EMBL" id="RZU46533.1"/>
    </source>
</evidence>
<dbReference type="Pfam" id="PF21806">
    <property type="entry name" value="DUF6879"/>
    <property type="match status" value="1"/>
</dbReference>
<proteinExistence type="predicted"/>
<dbReference type="AlphaFoldDB" id="A0A4Q7Z9J8"/>
<sequence>MRRTLTDGDFGTEFWQQLATYQHTAWRWENQAVYEITAEQASVDAFLAGHPSDPMEDPYLAPWMRQVAEQTAAGKVIGRVRVLEEPPTDYQRWERWLDTWNTAAGEHIEYLTRTQARQLAEHSPFGKADWWLFDNARVMIMNFDANGRRIQVELTDEPEDVAAAIEFQRCAATATTGSKAAGEDSAHAAR</sequence>
<dbReference type="InterPro" id="IPR049244">
    <property type="entry name" value="DUF6879"/>
</dbReference>
<dbReference type="OrthoDB" id="3821358at2"/>
<organism evidence="2 3">
    <name type="scientific">Krasilnikovia cinnamomea</name>
    <dbReference type="NCBI Taxonomy" id="349313"/>
    <lineage>
        <taxon>Bacteria</taxon>
        <taxon>Bacillati</taxon>
        <taxon>Actinomycetota</taxon>
        <taxon>Actinomycetes</taxon>
        <taxon>Micromonosporales</taxon>
        <taxon>Micromonosporaceae</taxon>
        <taxon>Krasilnikovia</taxon>
    </lineage>
</organism>
<feature type="domain" description="DUF6879" evidence="1">
    <location>
        <begin position="13"/>
        <end position="171"/>
    </location>
</feature>
<protein>
    <recommendedName>
        <fullName evidence="1">DUF6879 domain-containing protein</fullName>
    </recommendedName>
</protein>
<dbReference type="Proteomes" id="UP000292564">
    <property type="component" value="Unassembled WGS sequence"/>
</dbReference>